<protein>
    <submittedName>
        <fullName evidence="1">Uncharacterized protein</fullName>
    </submittedName>
</protein>
<dbReference type="AlphaFoldDB" id="A0A2R7Y022"/>
<dbReference type="EMBL" id="PKRZ01000002">
    <property type="protein sequence ID" value="PUA16101.1"/>
    <property type="molecule type" value="Genomic_DNA"/>
</dbReference>
<dbReference type="RefSeq" id="WP_270249512.1">
    <property type="nucleotide sequence ID" value="NZ_CP173185.1"/>
</dbReference>
<reference evidence="2" key="1">
    <citation type="submission" date="2016-08" db="EMBL/GenBank/DDBJ databases">
        <title>Comparative genomics of Lactococcus lactis strain WFLU12 isolated from the gastrointestinal tract of wild olive flounder (Paralichythys olivaceus).</title>
        <authorList>
            <person name="Nguyen T.L."/>
            <person name="Kim D.-H."/>
        </authorList>
    </citation>
    <scope>NUCLEOTIDE SEQUENCE [LARGE SCALE GENOMIC DNA]</scope>
    <source>
        <strain evidence="2">WFLU12</strain>
    </source>
</reference>
<organism evidence="1 2">
    <name type="scientific">Lactococcus lactis subsp. lactis</name>
    <name type="common">Streptococcus lactis</name>
    <dbReference type="NCBI Taxonomy" id="1360"/>
    <lineage>
        <taxon>Bacteria</taxon>
        <taxon>Bacillati</taxon>
        <taxon>Bacillota</taxon>
        <taxon>Bacilli</taxon>
        <taxon>Lactobacillales</taxon>
        <taxon>Streptococcaceae</taxon>
        <taxon>Lactococcus</taxon>
    </lineage>
</organism>
<evidence type="ECO:0000313" key="2">
    <source>
        <dbReference type="Proteomes" id="UP000234865"/>
    </source>
</evidence>
<dbReference type="Proteomes" id="UP000234865">
    <property type="component" value="Unassembled WGS sequence"/>
</dbReference>
<evidence type="ECO:0000313" key="1">
    <source>
        <dbReference type="EMBL" id="PUA16101.1"/>
    </source>
</evidence>
<gene>
    <name evidence="1" type="ORF">CYU10_002311</name>
</gene>
<sequence length="69" mass="8194">MNKKIKSFIKKRDEELKKFIEDNFKELSLEQSLDMIIQVEKEIDVSPNSNLDNQFVALRLALYEYKGEV</sequence>
<name>A0A2R7Y022_LACLL</name>
<accession>A0A2R7Y022</accession>
<comment type="caution">
    <text evidence="1">The sequence shown here is derived from an EMBL/GenBank/DDBJ whole genome shotgun (WGS) entry which is preliminary data.</text>
</comment>
<proteinExistence type="predicted"/>